<keyword evidence="4" id="KW-0411">Iron-sulfur</keyword>
<dbReference type="PANTHER" id="PTHR24960:SF79">
    <property type="entry name" value="PHOTOSYSTEM I IRON-SULFUR CENTER"/>
    <property type="match status" value="1"/>
</dbReference>
<dbReference type="EMBL" id="VBPA01000358">
    <property type="protein sequence ID" value="TMQ68960.1"/>
    <property type="molecule type" value="Genomic_DNA"/>
</dbReference>
<dbReference type="Gene3D" id="3.30.70.20">
    <property type="match status" value="1"/>
</dbReference>
<comment type="caution">
    <text evidence="7">The sequence shown here is derived from an EMBL/GenBank/DDBJ whole genome shotgun (WGS) entry which is preliminary data.</text>
</comment>
<proteinExistence type="predicted"/>
<accession>A0A538TZ89</accession>
<evidence type="ECO:0000256" key="3">
    <source>
        <dbReference type="ARBA" id="ARBA00023004"/>
    </source>
</evidence>
<feature type="domain" description="4Fe-4S ferredoxin-type" evidence="6">
    <location>
        <begin position="58"/>
        <end position="91"/>
    </location>
</feature>
<dbReference type="PROSITE" id="PS51379">
    <property type="entry name" value="4FE4S_FER_2"/>
    <property type="match status" value="2"/>
</dbReference>
<dbReference type="SUPFAM" id="SSF54862">
    <property type="entry name" value="4Fe-4S ferredoxins"/>
    <property type="match status" value="1"/>
</dbReference>
<keyword evidence="2" id="KW-0479">Metal-binding</keyword>
<dbReference type="GO" id="GO:0046872">
    <property type="term" value="F:metal ion binding"/>
    <property type="evidence" value="ECO:0007669"/>
    <property type="project" value="UniProtKB-KW"/>
</dbReference>
<dbReference type="InterPro" id="IPR017900">
    <property type="entry name" value="4Fe4S_Fe_S_CS"/>
</dbReference>
<dbReference type="AlphaFoldDB" id="A0A538TZ89"/>
<organism evidence="7 8">
    <name type="scientific">Eiseniibacteriota bacterium</name>
    <dbReference type="NCBI Taxonomy" id="2212470"/>
    <lineage>
        <taxon>Bacteria</taxon>
        <taxon>Candidatus Eiseniibacteriota</taxon>
    </lineage>
</organism>
<evidence type="ECO:0000259" key="6">
    <source>
        <dbReference type="PROSITE" id="PS51379"/>
    </source>
</evidence>
<sequence>MQHASDRARPREVERHMTIVAALRGSNHYLREFLEVRPGGYHHRAPASLPGVARFLVLRSENDAGAAATCIHCGACVPVCPTHANREFEAQDPRWITTAQERCIGCGACVEVCPNNRLNGGQTLRVMEAPTQDWFAAIQEFERRDAAHSGVRAPGRGTRATGGDFMTGN</sequence>
<gene>
    <name evidence="7" type="ORF">E6K80_13270</name>
</gene>
<name>A0A538TZ89_UNCEI</name>
<protein>
    <submittedName>
        <fullName evidence="7">4Fe-4S dicluster domain-containing protein</fullName>
    </submittedName>
</protein>
<dbReference type="Proteomes" id="UP000319836">
    <property type="component" value="Unassembled WGS sequence"/>
</dbReference>
<keyword evidence="3" id="KW-0408">Iron</keyword>
<dbReference type="PANTHER" id="PTHR24960">
    <property type="entry name" value="PHOTOSYSTEM I IRON-SULFUR CENTER-RELATED"/>
    <property type="match status" value="1"/>
</dbReference>
<feature type="region of interest" description="Disordered" evidence="5">
    <location>
        <begin position="146"/>
        <end position="169"/>
    </location>
</feature>
<evidence type="ECO:0000256" key="1">
    <source>
        <dbReference type="ARBA" id="ARBA00022485"/>
    </source>
</evidence>
<evidence type="ECO:0000256" key="5">
    <source>
        <dbReference type="SAM" id="MobiDB-lite"/>
    </source>
</evidence>
<feature type="domain" description="4Fe-4S ferredoxin-type" evidence="6">
    <location>
        <begin position="93"/>
        <end position="123"/>
    </location>
</feature>
<dbReference type="GO" id="GO:0051539">
    <property type="term" value="F:4 iron, 4 sulfur cluster binding"/>
    <property type="evidence" value="ECO:0007669"/>
    <property type="project" value="UniProtKB-KW"/>
</dbReference>
<dbReference type="InterPro" id="IPR050157">
    <property type="entry name" value="PSI_iron-sulfur_center"/>
</dbReference>
<evidence type="ECO:0000313" key="8">
    <source>
        <dbReference type="Proteomes" id="UP000319836"/>
    </source>
</evidence>
<evidence type="ECO:0000313" key="7">
    <source>
        <dbReference type="EMBL" id="TMQ68960.1"/>
    </source>
</evidence>
<keyword evidence="1" id="KW-0004">4Fe-4S</keyword>
<evidence type="ECO:0000256" key="4">
    <source>
        <dbReference type="ARBA" id="ARBA00023014"/>
    </source>
</evidence>
<dbReference type="InterPro" id="IPR017896">
    <property type="entry name" value="4Fe4S_Fe-S-bd"/>
</dbReference>
<reference evidence="7 8" key="1">
    <citation type="journal article" date="2019" name="Nat. Microbiol.">
        <title>Mediterranean grassland soil C-N compound turnover is dependent on rainfall and depth, and is mediated by genomically divergent microorganisms.</title>
        <authorList>
            <person name="Diamond S."/>
            <person name="Andeer P.F."/>
            <person name="Li Z."/>
            <person name="Crits-Christoph A."/>
            <person name="Burstein D."/>
            <person name="Anantharaman K."/>
            <person name="Lane K.R."/>
            <person name="Thomas B.C."/>
            <person name="Pan C."/>
            <person name="Northen T.R."/>
            <person name="Banfield J.F."/>
        </authorList>
    </citation>
    <scope>NUCLEOTIDE SEQUENCE [LARGE SCALE GENOMIC DNA]</scope>
    <source>
        <strain evidence="7">WS_10</strain>
    </source>
</reference>
<dbReference type="Pfam" id="PF13187">
    <property type="entry name" value="Fer4_9"/>
    <property type="match status" value="1"/>
</dbReference>
<feature type="compositionally biased region" description="Low complexity" evidence="5">
    <location>
        <begin position="150"/>
        <end position="163"/>
    </location>
</feature>
<evidence type="ECO:0000256" key="2">
    <source>
        <dbReference type="ARBA" id="ARBA00022723"/>
    </source>
</evidence>
<dbReference type="PROSITE" id="PS00198">
    <property type="entry name" value="4FE4S_FER_1"/>
    <property type="match status" value="1"/>
</dbReference>